<feature type="domain" description="GCK" evidence="2">
    <location>
        <begin position="15"/>
        <end position="73"/>
    </location>
</feature>
<dbReference type="Proteomes" id="UP000886595">
    <property type="component" value="Unassembled WGS sequence"/>
</dbReference>
<dbReference type="AlphaFoldDB" id="A0A8X7VRP5"/>
<proteinExistence type="predicted"/>
<dbReference type="PANTHER" id="PTHR34357">
    <property type="entry name" value="F7A19.14 PROTEIN-RELATED"/>
    <property type="match status" value="1"/>
</dbReference>
<dbReference type="InterPro" id="IPR012891">
    <property type="entry name" value="GCK_dom"/>
</dbReference>
<dbReference type="EMBL" id="JAAMPC010000004">
    <property type="protein sequence ID" value="KAG2316279.1"/>
    <property type="molecule type" value="Genomic_DNA"/>
</dbReference>
<dbReference type="OrthoDB" id="1054110at2759"/>
<evidence type="ECO:0000256" key="1">
    <source>
        <dbReference type="SAM" id="MobiDB-lite"/>
    </source>
</evidence>
<feature type="domain" description="GCK" evidence="2">
    <location>
        <begin position="98"/>
        <end position="170"/>
    </location>
</feature>
<evidence type="ECO:0000259" key="2">
    <source>
        <dbReference type="SMART" id="SM01227"/>
    </source>
</evidence>
<sequence length="225" mass="25939">MGNFVSNSQQNNQTEPEKSRDVSMKSMTAHSNYYHSESYHRGKLWECMKTHSDYYQPIIAAAESADKAIDKEVEAVLLPSSVGRDVMEWRKDPKAREEVEKYCDFMERGACKESWIALAQCWDAADVSKEEKDKRMFMLFECTKAHSDYYHPLLEPARDKALDEQVAKEIEALFSTSSDQLKVGDDELTDRILEFMNGGACKESFTRWLDILMEEVEADTRNQSS</sequence>
<accession>A0A8X7VRP5</accession>
<dbReference type="SMART" id="SM01227">
    <property type="entry name" value="GCK"/>
    <property type="match status" value="2"/>
</dbReference>
<organism evidence="3 4">
    <name type="scientific">Brassica carinata</name>
    <name type="common">Ethiopian mustard</name>
    <name type="synonym">Abyssinian cabbage</name>
    <dbReference type="NCBI Taxonomy" id="52824"/>
    <lineage>
        <taxon>Eukaryota</taxon>
        <taxon>Viridiplantae</taxon>
        <taxon>Streptophyta</taxon>
        <taxon>Embryophyta</taxon>
        <taxon>Tracheophyta</taxon>
        <taxon>Spermatophyta</taxon>
        <taxon>Magnoliopsida</taxon>
        <taxon>eudicotyledons</taxon>
        <taxon>Gunneridae</taxon>
        <taxon>Pentapetalae</taxon>
        <taxon>rosids</taxon>
        <taxon>malvids</taxon>
        <taxon>Brassicales</taxon>
        <taxon>Brassicaceae</taxon>
        <taxon>Brassiceae</taxon>
        <taxon>Brassica</taxon>
    </lineage>
</organism>
<dbReference type="Pfam" id="PF07802">
    <property type="entry name" value="GCK"/>
    <property type="match status" value="2"/>
</dbReference>
<evidence type="ECO:0000313" key="3">
    <source>
        <dbReference type="EMBL" id="KAG2316279.1"/>
    </source>
</evidence>
<evidence type="ECO:0000313" key="4">
    <source>
        <dbReference type="Proteomes" id="UP000886595"/>
    </source>
</evidence>
<protein>
    <recommendedName>
        <fullName evidence="2">GCK domain-containing protein</fullName>
    </recommendedName>
</protein>
<reference evidence="3 4" key="1">
    <citation type="submission" date="2020-02" db="EMBL/GenBank/DDBJ databases">
        <authorList>
            <person name="Ma Q."/>
            <person name="Huang Y."/>
            <person name="Song X."/>
            <person name="Pei D."/>
        </authorList>
    </citation>
    <scope>NUCLEOTIDE SEQUENCE [LARGE SCALE GENOMIC DNA]</scope>
    <source>
        <strain evidence="3">Sxm20200214</strain>
        <tissue evidence="3">Leaf</tissue>
    </source>
</reference>
<gene>
    <name evidence="3" type="ORF">Bca52824_019401</name>
</gene>
<feature type="compositionally biased region" description="Polar residues" evidence="1">
    <location>
        <begin position="1"/>
        <end position="14"/>
    </location>
</feature>
<feature type="region of interest" description="Disordered" evidence="1">
    <location>
        <begin position="1"/>
        <end position="24"/>
    </location>
</feature>
<keyword evidence="4" id="KW-1185">Reference proteome</keyword>
<name>A0A8X7VRP5_BRACI</name>
<dbReference type="PANTHER" id="PTHR34357:SF13">
    <property type="entry name" value="GCK DOMAIN-CONTAINING PROTEIN"/>
    <property type="match status" value="1"/>
</dbReference>
<comment type="caution">
    <text evidence="3">The sequence shown here is derived from an EMBL/GenBank/DDBJ whole genome shotgun (WGS) entry which is preliminary data.</text>
</comment>